<evidence type="ECO:0000313" key="2">
    <source>
        <dbReference type="Proteomes" id="UP000250235"/>
    </source>
</evidence>
<dbReference type="AlphaFoldDB" id="A0A2Z7C4Y2"/>
<keyword evidence="2" id="KW-1185">Reference proteome</keyword>
<dbReference type="EMBL" id="KQ999852">
    <property type="protein sequence ID" value="KZV40961.1"/>
    <property type="molecule type" value="Genomic_DNA"/>
</dbReference>
<dbReference type="PANTHER" id="PTHR33566">
    <property type="entry name" value="EN/SPM-LIKE TRANSPOSON-RELATED"/>
    <property type="match status" value="1"/>
</dbReference>
<dbReference type="OrthoDB" id="10036779at2759"/>
<dbReference type="PANTHER" id="PTHR33566:SF6">
    <property type="entry name" value="PROTEIN DEFECTIVE IN MERISTEM SILENCING 3"/>
    <property type="match status" value="1"/>
</dbReference>
<name>A0A2Z7C4Y2_9LAMI</name>
<protein>
    <submittedName>
        <fullName evidence="1">Uncharacterized protein</fullName>
    </submittedName>
</protein>
<dbReference type="Proteomes" id="UP000250235">
    <property type="component" value="Unassembled WGS sequence"/>
</dbReference>
<sequence length="312" mass="35155">MVKEDHSHTKNEKKIIENILKREGSAAALWYKMKSQIETQASYRILTKDVIGVVATLGMVDDDNLSRLLSEYLGLDTMLSIVCKTYEGVKALETYNSEGLIDKSLGFCALGASTGRPLDGRPYVGNFIDDDPQQRLDLLKPRLVNGEIPPGFLGFAVNMITINSTNLNGISIDGRNLRESLFYNLFSNLQVYRSREDMLKALPLISNGAISLDGGVMKSPGVFDMGQQRGDMDVTFPNGFERFNLPVNYFEIESRLKETQWEKNRTMGDLQIEQSLLDHARFNYEKKKQEFVQFLAQSSSFAAQVMIQSCFV</sequence>
<organism evidence="1 2">
    <name type="scientific">Dorcoceras hygrometricum</name>
    <dbReference type="NCBI Taxonomy" id="472368"/>
    <lineage>
        <taxon>Eukaryota</taxon>
        <taxon>Viridiplantae</taxon>
        <taxon>Streptophyta</taxon>
        <taxon>Embryophyta</taxon>
        <taxon>Tracheophyta</taxon>
        <taxon>Spermatophyta</taxon>
        <taxon>Magnoliopsida</taxon>
        <taxon>eudicotyledons</taxon>
        <taxon>Gunneridae</taxon>
        <taxon>Pentapetalae</taxon>
        <taxon>asterids</taxon>
        <taxon>lamiids</taxon>
        <taxon>Lamiales</taxon>
        <taxon>Gesneriaceae</taxon>
        <taxon>Didymocarpoideae</taxon>
        <taxon>Trichosporeae</taxon>
        <taxon>Loxocarpinae</taxon>
        <taxon>Dorcoceras</taxon>
    </lineage>
</organism>
<gene>
    <name evidence="1" type="ORF">F511_05206</name>
</gene>
<accession>A0A2Z7C4Y2</accession>
<reference evidence="1 2" key="1">
    <citation type="journal article" date="2015" name="Proc. Natl. Acad. Sci. U.S.A.">
        <title>The resurrection genome of Boea hygrometrica: A blueprint for survival of dehydration.</title>
        <authorList>
            <person name="Xiao L."/>
            <person name="Yang G."/>
            <person name="Zhang L."/>
            <person name="Yang X."/>
            <person name="Zhao S."/>
            <person name="Ji Z."/>
            <person name="Zhou Q."/>
            <person name="Hu M."/>
            <person name="Wang Y."/>
            <person name="Chen M."/>
            <person name="Xu Y."/>
            <person name="Jin H."/>
            <person name="Xiao X."/>
            <person name="Hu G."/>
            <person name="Bao F."/>
            <person name="Hu Y."/>
            <person name="Wan P."/>
            <person name="Li L."/>
            <person name="Deng X."/>
            <person name="Kuang T."/>
            <person name="Xiang C."/>
            <person name="Zhu J.K."/>
            <person name="Oliver M.J."/>
            <person name="He Y."/>
        </authorList>
    </citation>
    <scope>NUCLEOTIDE SEQUENCE [LARGE SCALE GENOMIC DNA]</scope>
    <source>
        <strain evidence="2">cv. XS01</strain>
    </source>
</reference>
<proteinExistence type="predicted"/>
<evidence type="ECO:0000313" key="1">
    <source>
        <dbReference type="EMBL" id="KZV40961.1"/>
    </source>
</evidence>